<reference evidence="1" key="1">
    <citation type="submission" date="2019-03" db="EMBL/GenBank/DDBJ databases">
        <authorList>
            <person name="Mank J."/>
            <person name="Almeida P."/>
        </authorList>
    </citation>
    <scope>NUCLEOTIDE SEQUENCE</scope>
    <source>
        <strain evidence="1">78183</strain>
    </source>
</reference>
<accession>A0A6N2LM41</accession>
<proteinExistence type="predicted"/>
<organism evidence="1">
    <name type="scientific">Salix viminalis</name>
    <name type="common">Common osier</name>
    <name type="synonym">Basket willow</name>
    <dbReference type="NCBI Taxonomy" id="40686"/>
    <lineage>
        <taxon>Eukaryota</taxon>
        <taxon>Viridiplantae</taxon>
        <taxon>Streptophyta</taxon>
        <taxon>Embryophyta</taxon>
        <taxon>Tracheophyta</taxon>
        <taxon>Spermatophyta</taxon>
        <taxon>Magnoliopsida</taxon>
        <taxon>eudicotyledons</taxon>
        <taxon>Gunneridae</taxon>
        <taxon>Pentapetalae</taxon>
        <taxon>rosids</taxon>
        <taxon>fabids</taxon>
        <taxon>Malpighiales</taxon>
        <taxon>Salicaceae</taxon>
        <taxon>Saliceae</taxon>
        <taxon>Salix</taxon>
    </lineage>
</organism>
<gene>
    <name evidence="1" type="ORF">SVIM_LOCUS249736</name>
</gene>
<dbReference type="EMBL" id="CAADRP010001574">
    <property type="protein sequence ID" value="VFU42042.1"/>
    <property type="molecule type" value="Genomic_DNA"/>
</dbReference>
<name>A0A6N2LM41_SALVM</name>
<sequence length="51" mass="5622">MCCGLEIQYSTPIQECGECFLPMVLRAHAAFSGVTTKSLRSVQQQISSSRE</sequence>
<evidence type="ECO:0000313" key="1">
    <source>
        <dbReference type="EMBL" id="VFU42042.1"/>
    </source>
</evidence>
<dbReference type="AlphaFoldDB" id="A0A6N2LM41"/>
<protein>
    <submittedName>
        <fullName evidence="1">Uncharacterized protein</fullName>
    </submittedName>
</protein>